<evidence type="ECO:0000313" key="2">
    <source>
        <dbReference type="Proteomes" id="UP000235672"/>
    </source>
</evidence>
<gene>
    <name evidence="1" type="ORF">NA56DRAFT_264834</name>
</gene>
<proteinExistence type="predicted"/>
<sequence length="183" mass="20883">MIRLWTVSFRKLGTIRSDGQNTRLNLCLVVQRSVRESDSEHGAKELSRLSVLKTNFKPSMRSPVSAQNWISASRSLQTIILARSPSPQSQFCRYLNAIIITYSHQILESNLHQVLKTRAASYFICAILFSVENKKNPPLRDPLKPHRLVEKISSNLFLNNFDLSDKSFTSISTFQQHENHSPA</sequence>
<dbReference type="Proteomes" id="UP000235672">
    <property type="component" value="Unassembled WGS sequence"/>
</dbReference>
<name>A0A2J6PUK7_9HELO</name>
<accession>A0A2J6PUK7</accession>
<reference evidence="1 2" key="1">
    <citation type="submission" date="2016-05" db="EMBL/GenBank/DDBJ databases">
        <title>A degradative enzymes factory behind the ericoid mycorrhizal symbiosis.</title>
        <authorList>
            <consortium name="DOE Joint Genome Institute"/>
            <person name="Martino E."/>
            <person name="Morin E."/>
            <person name="Grelet G."/>
            <person name="Kuo A."/>
            <person name="Kohler A."/>
            <person name="Daghino S."/>
            <person name="Barry K."/>
            <person name="Choi C."/>
            <person name="Cichocki N."/>
            <person name="Clum A."/>
            <person name="Copeland A."/>
            <person name="Hainaut M."/>
            <person name="Haridas S."/>
            <person name="Labutti K."/>
            <person name="Lindquist E."/>
            <person name="Lipzen A."/>
            <person name="Khouja H.-R."/>
            <person name="Murat C."/>
            <person name="Ohm R."/>
            <person name="Olson A."/>
            <person name="Spatafora J."/>
            <person name="Veneault-Fourrey C."/>
            <person name="Henrissat B."/>
            <person name="Grigoriev I."/>
            <person name="Martin F."/>
            <person name="Perotto S."/>
        </authorList>
    </citation>
    <scope>NUCLEOTIDE SEQUENCE [LARGE SCALE GENOMIC DNA]</scope>
    <source>
        <strain evidence="1 2">UAMH 7357</strain>
    </source>
</reference>
<keyword evidence="2" id="KW-1185">Reference proteome</keyword>
<dbReference type="AlphaFoldDB" id="A0A2J6PUK7"/>
<evidence type="ECO:0000313" key="1">
    <source>
        <dbReference type="EMBL" id="PMD17712.1"/>
    </source>
</evidence>
<organism evidence="1 2">
    <name type="scientific">Hyaloscypha hepaticicola</name>
    <dbReference type="NCBI Taxonomy" id="2082293"/>
    <lineage>
        <taxon>Eukaryota</taxon>
        <taxon>Fungi</taxon>
        <taxon>Dikarya</taxon>
        <taxon>Ascomycota</taxon>
        <taxon>Pezizomycotina</taxon>
        <taxon>Leotiomycetes</taxon>
        <taxon>Helotiales</taxon>
        <taxon>Hyaloscyphaceae</taxon>
        <taxon>Hyaloscypha</taxon>
    </lineage>
</organism>
<protein>
    <submittedName>
        <fullName evidence="1">Uncharacterized protein</fullName>
    </submittedName>
</protein>
<dbReference type="EMBL" id="KZ613498">
    <property type="protein sequence ID" value="PMD17712.1"/>
    <property type="molecule type" value="Genomic_DNA"/>
</dbReference>